<keyword evidence="2" id="KW-1185">Reference proteome</keyword>
<evidence type="ECO:0000313" key="2">
    <source>
        <dbReference type="Proteomes" id="UP000789570"/>
    </source>
</evidence>
<dbReference type="Gene3D" id="1.20.120.330">
    <property type="entry name" value="Nucleotidyltransferases domain 2"/>
    <property type="match status" value="1"/>
</dbReference>
<comment type="caution">
    <text evidence="1">The sequence shown here is derived from an EMBL/GenBank/DDBJ whole genome shotgun (WGS) entry which is preliminary data.</text>
</comment>
<proteinExistence type="predicted"/>
<protein>
    <submittedName>
        <fullName evidence="1">17010_t:CDS:1</fullName>
    </submittedName>
</protein>
<accession>A0A9N9CBX1</accession>
<evidence type="ECO:0000313" key="1">
    <source>
        <dbReference type="EMBL" id="CAG8598138.1"/>
    </source>
</evidence>
<organism evidence="1 2">
    <name type="scientific">Funneliformis caledonium</name>
    <dbReference type="NCBI Taxonomy" id="1117310"/>
    <lineage>
        <taxon>Eukaryota</taxon>
        <taxon>Fungi</taxon>
        <taxon>Fungi incertae sedis</taxon>
        <taxon>Mucoromycota</taxon>
        <taxon>Glomeromycotina</taxon>
        <taxon>Glomeromycetes</taxon>
        <taxon>Glomerales</taxon>
        <taxon>Glomeraceae</taxon>
        <taxon>Funneliformis</taxon>
    </lineage>
</organism>
<dbReference type="EMBL" id="CAJVPQ010002466">
    <property type="protein sequence ID" value="CAG8598138.1"/>
    <property type="molecule type" value="Genomic_DNA"/>
</dbReference>
<dbReference type="Proteomes" id="UP000789570">
    <property type="component" value="Unassembled WGS sequence"/>
</dbReference>
<sequence>MEPQEQKIDIKPLISTRNFLAEILQNARNDYEKAGVIQAFEVCYELAKNTIRKVLLLRAQPVYATPKEIFRLAGLEVAEEILSSLPNFLHCLDLLITKLKGIPECYTKGTARKLSDLDICYQEVISDATAFLIEEEFKESDLPFRVDLVA</sequence>
<dbReference type="InterPro" id="IPR010235">
    <property type="entry name" value="HepT"/>
</dbReference>
<reference evidence="1" key="1">
    <citation type="submission" date="2021-06" db="EMBL/GenBank/DDBJ databases">
        <authorList>
            <person name="Kallberg Y."/>
            <person name="Tangrot J."/>
            <person name="Rosling A."/>
        </authorList>
    </citation>
    <scope>NUCLEOTIDE SEQUENCE</scope>
    <source>
        <strain evidence="1">UK204</strain>
    </source>
</reference>
<dbReference type="OrthoDB" id="2400319at2759"/>
<dbReference type="AlphaFoldDB" id="A0A9N9CBX1"/>
<dbReference type="SUPFAM" id="SSF81593">
    <property type="entry name" value="Nucleotidyltransferase substrate binding subunit/domain"/>
    <property type="match status" value="1"/>
</dbReference>
<name>A0A9N9CBX1_9GLOM</name>
<dbReference type="Pfam" id="PF08780">
    <property type="entry name" value="NTase_sub_bind"/>
    <property type="match status" value="1"/>
</dbReference>
<gene>
    <name evidence="1" type="ORF">FCALED_LOCUS8449</name>
</gene>